<evidence type="ECO:0000313" key="3">
    <source>
        <dbReference type="Proteomes" id="UP001153069"/>
    </source>
</evidence>
<name>A0A9N8EZ76_9STRA</name>
<dbReference type="AlphaFoldDB" id="A0A9N8EZ76"/>
<sequence length="180" mass="20830">MLLQQLKRPTVAPSNTPQFEPRTTISTDHHIRGWRKAKEKTAAGPSKLHFGMYKAHIQRRRLAEVDAFMRSIAYSTGYSYSRWKRGLDFHLLKRKREFWAKKLRTIGLLEADFNMNNKVLGADAMRAGERAKVLTPHNYGGRKNLRAVEVNMNQYLTYNSIWGRRGRAVVMSNDAKGCYD</sequence>
<organism evidence="2 3">
    <name type="scientific">Seminavis robusta</name>
    <dbReference type="NCBI Taxonomy" id="568900"/>
    <lineage>
        <taxon>Eukaryota</taxon>
        <taxon>Sar</taxon>
        <taxon>Stramenopiles</taxon>
        <taxon>Ochrophyta</taxon>
        <taxon>Bacillariophyta</taxon>
        <taxon>Bacillariophyceae</taxon>
        <taxon>Bacillariophycidae</taxon>
        <taxon>Naviculales</taxon>
        <taxon>Naviculaceae</taxon>
        <taxon>Seminavis</taxon>
    </lineage>
</organism>
<keyword evidence="3" id="KW-1185">Reference proteome</keyword>
<accession>A0A9N8EZ76</accession>
<proteinExistence type="predicted"/>
<feature type="region of interest" description="Disordered" evidence="1">
    <location>
        <begin position="1"/>
        <end position="23"/>
    </location>
</feature>
<protein>
    <submittedName>
        <fullName evidence="2">Uncharacterized protein</fullName>
    </submittedName>
</protein>
<comment type="caution">
    <text evidence="2">The sequence shown here is derived from an EMBL/GenBank/DDBJ whole genome shotgun (WGS) entry which is preliminary data.</text>
</comment>
<gene>
    <name evidence="2" type="ORF">SEMRO_2534_G330480.1</name>
</gene>
<dbReference type="EMBL" id="CAICTM010002532">
    <property type="protein sequence ID" value="CAB9529533.1"/>
    <property type="molecule type" value="Genomic_DNA"/>
</dbReference>
<feature type="compositionally biased region" description="Polar residues" evidence="1">
    <location>
        <begin position="12"/>
        <end position="23"/>
    </location>
</feature>
<reference evidence="2" key="1">
    <citation type="submission" date="2020-06" db="EMBL/GenBank/DDBJ databases">
        <authorList>
            <consortium name="Plant Systems Biology data submission"/>
        </authorList>
    </citation>
    <scope>NUCLEOTIDE SEQUENCE</scope>
    <source>
        <strain evidence="2">D6</strain>
    </source>
</reference>
<evidence type="ECO:0000313" key="2">
    <source>
        <dbReference type="EMBL" id="CAB9529533.1"/>
    </source>
</evidence>
<dbReference type="Proteomes" id="UP001153069">
    <property type="component" value="Unassembled WGS sequence"/>
</dbReference>
<evidence type="ECO:0000256" key="1">
    <source>
        <dbReference type="SAM" id="MobiDB-lite"/>
    </source>
</evidence>